<organism evidence="8 9">
    <name type="scientific">Peloplasma aerotolerans</name>
    <dbReference type="NCBI Taxonomy" id="3044389"/>
    <lineage>
        <taxon>Bacteria</taxon>
        <taxon>Bacillati</taxon>
        <taxon>Mycoplasmatota</taxon>
        <taxon>Mollicutes</taxon>
        <taxon>Acholeplasmatales</taxon>
        <taxon>Acholeplasmataceae</taxon>
        <taxon>Peloplasma</taxon>
    </lineage>
</organism>
<keyword evidence="2 4" id="KW-0663">Pyridoxal phosphate</keyword>
<dbReference type="HAMAP" id="MF_01201">
    <property type="entry name" value="Ala_racemase"/>
    <property type="match status" value="1"/>
</dbReference>
<protein>
    <recommendedName>
        <fullName evidence="4">Alanine racemase</fullName>
        <ecNumber evidence="4">5.1.1.1</ecNumber>
    </recommendedName>
</protein>
<dbReference type="GO" id="GO:0005829">
    <property type="term" value="C:cytosol"/>
    <property type="evidence" value="ECO:0007669"/>
    <property type="project" value="TreeGrafter"/>
</dbReference>
<feature type="active site" description="Proton acceptor; specific for L-alanine" evidence="4">
    <location>
        <position position="257"/>
    </location>
</feature>
<accession>A0AAW6UCD8</accession>
<evidence type="ECO:0000256" key="1">
    <source>
        <dbReference type="ARBA" id="ARBA00001933"/>
    </source>
</evidence>
<feature type="active site" description="Proton acceptor; specific for D-alanine" evidence="4">
    <location>
        <position position="38"/>
    </location>
</feature>
<dbReference type="SUPFAM" id="SSF51419">
    <property type="entry name" value="PLP-binding barrel"/>
    <property type="match status" value="1"/>
</dbReference>
<dbReference type="GO" id="GO:0009252">
    <property type="term" value="P:peptidoglycan biosynthetic process"/>
    <property type="evidence" value="ECO:0007669"/>
    <property type="project" value="TreeGrafter"/>
</dbReference>
<evidence type="ECO:0000313" key="8">
    <source>
        <dbReference type="EMBL" id="MDI6453151.1"/>
    </source>
</evidence>
<dbReference type="AlphaFoldDB" id="A0AAW6UCD8"/>
<keyword evidence="9" id="KW-1185">Reference proteome</keyword>
<evidence type="ECO:0000313" key="9">
    <source>
        <dbReference type="Proteomes" id="UP001431532"/>
    </source>
</evidence>
<dbReference type="NCBIfam" id="TIGR00492">
    <property type="entry name" value="alr"/>
    <property type="match status" value="1"/>
</dbReference>
<feature type="binding site" evidence="4 6">
    <location>
        <position position="132"/>
    </location>
    <ligand>
        <name>substrate</name>
    </ligand>
</feature>
<dbReference type="Gene3D" id="3.20.20.10">
    <property type="entry name" value="Alanine racemase"/>
    <property type="match status" value="1"/>
</dbReference>
<evidence type="ECO:0000256" key="2">
    <source>
        <dbReference type="ARBA" id="ARBA00022898"/>
    </source>
</evidence>
<feature type="domain" description="Alanine racemase C-terminal" evidence="7">
    <location>
        <begin position="236"/>
        <end position="357"/>
    </location>
</feature>
<evidence type="ECO:0000256" key="6">
    <source>
        <dbReference type="PIRSR" id="PIRSR600821-52"/>
    </source>
</evidence>
<dbReference type="SUPFAM" id="SSF50621">
    <property type="entry name" value="Alanine racemase C-terminal domain-like"/>
    <property type="match status" value="1"/>
</dbReference>
<dbReference type="GO" id="GO:0008784">
    <property type="term" value="F:alanine racemase activity"/>
    <property type="evidence" value="ECO:0007669"/>
    <property type="project" value="UniProtKB-UniRule"/>
</dbReference>
<keyword evidence="3 4" id="KW-0413">Isomerase</keyword>
<dbReference type="SMART" id="SM01005">
    <property type="entry name" value="Ala_racemase_C"/>
    <property type="match status" value="1"/>
</dbReference>
<comment type="caution">
    <text evidence="8">The sequence shown here is derived from an EMBL/GenBank/DDBJ whole genome shotgun (WGS) entry which is preliminary data.</text>
</comment>
<dbReference type="Pfam" id="PF01168">
    <property type="entry name" value="Ala_racemase_N"/>
    <property type="match status" value="1"/>
</dbReference>
<name>A0AAW6UCD8_9MOLU</name>
<dbReference type="Pfam" id="PF00842">
    <property type="entry name" value="Ala_racemase_C"/>
    <property type="match status" value="1"/>
</dbReference>
<dbReference type="InterPro" id="IPR001608">
    <property type="entry name" value="Ala_racemase_N"/>
</dbReference>
<dbReference type="GO" id="GO:0030632">
    <property type="term" value="P:D-alanine biosynthetic process"/>
    <property type="evidence" value="ECO:0007669"/>
    <property type="project" value="UniProtKB-UniRule"/>
</dbReference>
<proteinExistence type="inferred from homology"/>
<dbReference type="InterPro" id="IPR020622">
    <property type="entry name" value="Ala_racemase_pyridoxalP-BS"/>
</dbReference>
<comment type="function">
    <text evidence="4">Catalyzes the interconversion of L-alanine and D-alanine. May also act on other amino acids.</text>
</comment>
<comment type="pathway">
    <text evidence="4">Amino-acid biosynthesis; D-alanine biosynthesis; D-alanine from L-alanine: step 1/1.</text>
</comment>
<comment type="cofactor">
    <cofactor evidence="1 4 5">
        <name>pyridoxal 5'-phosphate</name>
        <dbReference type="ChEBI" id="CHEBI:597326"/>
    </cofactor>
</comment>
<dbReference type="CDD" id="cd00430">
    <property type="entry name" value="PLPDE_III_AR"/>
    <property type="match status" value="1"/>
</dbReference>
<dbReference type="InterPro" id="IPR011079">
    <property type="entry name" value="Ala_racemase_C"/>
</dbReference>
<dbReference type="InterPro" id="IPR000821">
    <property type="entry name" value="Ala_racemase"/>
</dbReference>
<dbReference type="PANTHER" id="PTHR30511:SF0">
    <property type="entry name" value="ALANINE RACEMASE, CATABOLIC-RELATED"/>
    <property type="match status" value="1"/>
</dbReference>
<sequence>MSNIYRPTWAEVNLDHLWHNFEEAQKQNLTKKVIPVIKANAYGHGAIEVMKHLYDQGVRLCAVSLLEEALEIRAHFDDIDILMLGPVMESDILICSLNRIELSVYDEHIYDSVLKLGHHITCHLKVDTGMSRYGFRGVENISKVVSNLQKQKHINLKGIFTHFATADHDEMFYQKQLEQMRLILSSLKKVPPMVHVSNSSSTFKYESKIEFTTHVRLGISLYGLSLDEKKPNLKPVMSLKSRVVQVKELNPGDCVGYGATYCATEKERIAILPIGYADGWIRKNKTGHVQFHDKKYKIVGIICMDACFVKIDESVHVNDTAILFGDLVSIDDIAKRLNTINYEVVTQVSYRVPRIMIKGDKKND</sequence>
<dbReference type="Gene3D" id="2.40.37.10">
    <property type="entry name" value="Lyase, Ornithine Decarboxylase, Chain A, domain 1"/>
    <property type="match status" value="1"/>
</dbReference>
<dbReference type="Proteomes" id="UP001431532">
    <property type="component" value="Unassembled WGS sequence"/>
</dbReference>
<dbReference type="EC" id="5.1.1.1" evidence="4"/>
<dbReference type="PRINTS" id="PR00992">
    <property type="entry name" value="ALARACEMASE"/>
</dbReference>
<dbReference type="PROSITE" id="PS00395">
    <property type="entry name" value="ALANINE_RACEMASE"/>
    <property type="match status" value="1"/>
</dbReference>
<dbReference type="InterPro" id="IPR029066">
    <property type="entry name" value="PLP-binding_barrel"/>
</dbReference>
<dbReference type="InterPro" id="IPR009006">
    <property type="entry name" value="Ala_racemase/Decarboxylase_C"/>
</dbReference>
<dbReference type="EMBL" id="JASCXW010000018">
    <property type="protein sequence ID" value="MDI6453151.1"/>
    <property type="molecule type" value="Genomic_DNA"/>
</dbReference>
<reference evidence="8" key="1">
    <citation type="submission" date="2023-05" db="EMBL/GenBank/DDBJ databases">
        <title>Mariniplasma microaerophilum sp. nov., a novel anaerobic mollicute isolated from terrestrial mud volcano, Taman Peninsula, Russia.</title>
        <authorList>
            <person name="Khomyakova M.A."/>
            <person name="Merkel A.Y."/>
            <person name="Slobodkin A.I."/>
        </authorList>
    </citation>
    <scope>NUCLEOTIDE SEQUENCE</scope>
    <source>
        <strain evidence="8">M4Ah</strain>
    </source>
</reference>
<comment type="similarity">
    <text evidence="4">Belongs to the alanine racemase family.</text>
</comment>
<dbReference type="RefSeq" id="WP_282839580.1">
    <property type="nucleotide sequence ID" value="NZ_JASCXW010000018.1"/>
</dbReference>
<dbReference type="GO" id="GO:0030170">
    <property type="term" value="F:pyridoxal phosphate binding"/>
    <property type="evidence" value="ECO:0007669"/>
    <property type="project" value="UniProtKB-UniRule"/>
</dbReference>
<evidence type="ECO:0000256" key="5">
    <source>
        <dbReference type="PIRSR" id="PIRSR600821-50"/>
    </source>
</evidence>
<dbReference type="FunFam" id="3.20.20.10:FF:000002">
    <property type="entry name" value="Alanine racemase"/>
    <property type="match status" value="1"/>
</dbReference>
<dbReference type="PANTHER" id="PTHR30511">
    <property type="entry name" value="ALANINE RACEMASE"/>
    <property type="match status" value="1"/>
</dbReference>
<evidence type="ECO:0000256" key="4">
    <source>
        <dbReference type="HAMAP-Rule" id="MF_01201"/>
    </source>
</evidence>
<evidence type="ECO:0000256" key="3">
    <source>
        <dbReference type="ARBA" id="ARBA00023235"/>
    </source>
</evidence>
<feature type="modified residue" description="N6-(pyridoxal phosphate)lysine" evidence="4 5">
    <location>
        <position position="38"/>
    </location>
</feature>
<gene>
    <name evidence="8" type="primary">alr</name>
    <name evidence="8" type="ORF">QJ521_06220</name>
</gene>
<evidence type="ECO:0000259" key="7">
    <source>
        <dbReference type="SMART" id="SM01005"/>
    </source>
</evidence>
<comment type="catalytic activity">
    <reaction evidence="4">
        <text>L-alanine = D-alanine</text>
        <dbReference type="Rhea" id="RHEA:20249"/>
        <dbReference type="ChEBI" id="CHEBI:57416"/>
        <dbReference type="ChEBI" id="CHEBI:57972"/>
        <dbReference type="EC" id="5.1.1.1"/>
    </reaction>
</comment>
<feature type="binding site" evidence="4 6">
    <location>
        <position position="304"/>
    </location>
    <ligand>
        <name>substrate</name>
    </ligand>
</feature>